<dbReference type="RefSeq" id="XP_016494933.1">
    <property type="nucleotide sequence ID" value="XM_016639447.1"/>
</dbReference>
<accession>A0A1S4C1I1</accession>
<gene>
    <name evidence="2" type="primary">LOC107814114</name>
</gene>
<feature type="domain" description="Aminotransferase-like plant mobile" evidence="1">
    <location>
        <begin position="1"/>
        <end position="153"/>
    </location>
</feature>
<dbReference type="GO" id="GO:0010073">
    <property type="term" value="P:meristem maintenance"/>
    <property type="evidence" value="ECO:0007669"/>
    <property type="project" value="InterPro"/>
</dbReference>
<organism evidence="2">
    <name type="scientific">Nicotiana tabacum</name>
    <name type="common">Common tobacco</name>
    <dbReference type="NCBI Taxonomy" id="4097"/>
    <lineage>
        <taxon>Eukaryota</taxon>
        <taxon>Viridiplantae</taxon>
        <taxon>Streptophyta</taxon>
        <taxon>Embryophyta</taxon>
        <taxon>Tracheophyta</taxon>
        <taxon>Spermatophyta</taxon>
        <taxon>Magnoliopsida</taxon>
        <taxon>eudicotyledons</taxon>
        <taxon>Gunneridae</taxon>
        <taxon>Pentapetalae</taxon>
        <taxon>asterids</taxon>
        <taxon>lamiids</taxon>
        <taxon>Solanales</taxon>
        <taxon>Solanaceae</taxon>
        <taxon>Nicotianoideae</taxon>
        <taxon>Nicotianeae</taxon>
        <taxon>Nicotiana</taxon>
    </lineage>
</organism>
<protein>
    <submittedName>
        <fullName evidence="2">Serine/threonine-protein phosphatase 7 long form homolog</fullName>
    </submittedName>
</protein>
<dbReference type="KEGG" id="nta:107814114"/>
<dbReference type="InterPro" id="IPR019557">
    <property type="entry name" value="AminoTfrase-like_pln_mobile"/>
</dbReference>
<evidence type="ECO:0000259" key="1">
    <source>
        <dbReference type="Pfam" id="PF10536"/>
    </source>
</evidence>
<proteinExistence type="predicted"/>
<dbReference type="OrthoDB" id="1433768at2759"/>
<dbReference type="PaxDb" id="4097-A0A1S4C1I1"/>
<evidence type="ECO:0000313" key="2">
    <source>
        <dbReference type="RefSeq" id="XP_016494933.1"/>
    </source>
</evidence>
<dbReference type="PANTHER" id="PTHR46033">
    <property type="entry name" value="PROTEIN MAIN-LIKE 2"/>
    <property type="match status" value="1"/>
</dbReference>
<dbReference type="AlphaFoldDB" id="A0A1S4C1I1"/>
<dbReference type="InterPro" id="IPR044824">
    <property type="entry name" value="MAIN-like"/>
</dbReference>
<dbReference type="Pfam" id="PF10536">
    <property type="entry name" value="PMD"/>
    <property type="match status" value="1"/>
</dbReference>
<name>A0A1S4C1I1_TOBAC</name>
<sequence>MIEWWQPETHTFHLPICEATITLEDVEVLFGLHVDGIPVAYPHALREYRGVDYLHMLHRLTSFQLAEPTTSSGASRLQLTPIQQHLVAMDAEITNDSLPEDIDRHMKLLLLPMFGGILFSNTSENLVNLIFLHHLEWLDDLSSYNWGAADLGYII</sequence>
<dbReference type="PANTHER" id="PTHR46033:SF8">
    <property type="entry name" value="PROTEIN MAINTENANCE OF MERISTEMS-LIKE"/>
    <property type="match status" value="1"/>
</dbReference>
<reference evidence="2" key="1">
    <citation type="submission" date="2025-08" db="UniProtKB">
        <authorList>
            <consortium name="RefSeq"/>
        </authorList>
    </citation>
    <scope>IDENTIFICATION</scope>
</reference>